<evidence type="ECO:0000313" key="3">
    <source>
        <dbReference type="Proteomes" id="UP000197781"/>
    </source>
</evidence>
<feature type="domain" description="N-acetyltransferase" evidence="1">
    <location>
        <begin position="1"/>
        <end position="152"/>
    </location>
</feature>
<proteinExistence type="predicted"/>
<gene>
    <name evidence="2" type="ORF">BP422_15980</name>
</gene>
<dbReference type="CDD" id="cd04301">
    <property type="entry name" value="NAT_SF"/>
    <property type="match status" value="1"/>
</dbReference>
<dbReference type="EMBL" id="CP018145">
    <property type="protein sequence ID" value="ASJ54929.1"/>
    <property type="molecule type" value="Genomic_DNA"/>
</dbReference>
<dbReference type="SUPFAM" id="SSF55729">
    <property type="entry name" value="Acyl-CoA N-acyltransferases (Nat)"/>
    <property type="match status" value="1"/>
</dbReference>
<dbReference type="KEGG" id="bfm:BP422_15980"/>
<reference evidence="2 3" key="1">
    <citation type="submission" date="2016-11" db="EMBL/GenBank/DDBJ databases">
        <authorList>
            <person name="Jaros S."/>
            <person name="Januszkiewicz K."/>
            <person name="Wedrychowicz H."/>
        </authorList>
    </citation>
    <scope>NUCLEOTIDE SEQUENCE [LARGE SCALE GENOMIC DNA]</scope>
    <source>
        <strain evidence="2 3">NF2</strain>
    </source>
</reference>
<dbReference type="RefSeq" id="WP_088908635.1">
    <property type="nucleotide sequence ID" value="NZ_CP018145.1"/>
</dbReference>
<dbReference type="InterPro" id="IPR000182">
    <property type="entry name" value="GNAT_dom"/>
</dbReference>
<evidence type="ECO:0000259" key="1">
    <source>
        <dbReference type="PROSITE" id="PS51186"/>
    </source>
</evidence>
<organism evidence="2 3">
    <name type="scientific">Brevibacillus formosus</name>
    <dbReference type="NCBI Taxonomy" id="54913"/>
    <lineage>
        <taxon>Bacteria</taxon>
        <taxon>Bacillati</taxon>
        <taxon>Bacillota</taxon>
        <taxon>Bacilli</taxon>
        <taxon>Bacillales</taxon>
        <taxon>Paenibacillaceae</taxon>
        <taxon>Brevibacillus</taxon>
    </lineage>
</organism>
<dbReference type="AlphaFoldDB" id="A0A220MJK5"/>
<dbReference type="Gene3D" id="1.10.287.900">
    <property type="entry name" value="The crystal structure of the spermine/spermidine acetyltransferase from enterococcus faecali"/>
    <property type="match status" value="1"/>
</dbReference>
<name>A0A220MJK5_9BACL</name>
<evidence type="ECO:0000313" key="2">
    <source>
        <dbReference type="EMBL" id="ASJ54929.1"/>
    </source>
</evidence>
<protein>
    <submittedName>
        <fullName evidence="2">GNAT family N-acetyltransferase</fullName>
    </submittedName>
</protein>
<dbReference type="Pfam" id="PF00583">
    <property type="entry name" value="Acetyltransf_1"/>
    <property type="match status" value="1"/>
</dbReference>
<dbReference type="Proteomes" id="UP000197781">
    <property type="component" value="Chromosome"/>
</dbReference>
<accession>A0A220MJK5</accession>
<dbReference type="InterPro" id="IPR027455">
    <property type="entry name" value="Sper_AcTfrase_N"/>
</dbReference>
<dbReference type="InterPro" id="IPR016181">
    <property type="entry name" value="Acyl_CoA_acyltransferase"/>
</dbReference>
<sequence>MRIRLVPTTRDNWQEALRLQVQDEQQRYVPSVAVSLAKVHIRPDGDNCAYEPFCLYDADEMVGFVMITYDASTEWCYWFNGFLIDHQYQGKGYGKAALAAIVDTVRNRFPQSRFINLTVCPDNAGARHLYNQTGFEETGDVYDGEIVYRLTL</sequence>
<dbReference type="PROSITE" id="PS51186">
    <property type="entry name" value="GNAT"/>
    <property type="match status" value="1"/>
</dbReference>
<dbReference type="GO" id="GO:0016747">
    <property type="term" value="F:acyltransferase activity, transferring groups other than amino-acyl groups"/>
    <property type="evidence" value="ECO:0007669"/>
    <property type="project" value="InterPro"/>
</dbReference>
<keyword evidence="2" id="KW-0808">Transferase</keyword>
<dbReference type="Gene3D" id="3.40.630.30">
    <property type="match status" value="1"/>
</dbReference>